<keyword evidence="3" id="KW-1185">Reference proteome</keyword>
<name>A0ABR7RGA7_9PROT</name>
<dbReference type="EMBL" id="JACTVA010000001">
    <property type="protein sequence ID" value="MBC9205374.1"/>
    <property type="molecule type" value="Genomic_DNA"/>
</dbReference>
<dbReference type="InterPro" id="IPR036010">
    <property type="entry name" value="2Fe-2S_ferredoxin-like_sf"/>
</dbReference>
<dbReference type="InterPro" id="IPR042204">
    <property type="entry name" value="2Fe-2S-bd_N"/>
</dbReference>
<dbReference type="Gene3D" id="3.10.20.440">
    <property type="entry name" value="2Fe-2S iron-sulphur cluster binding domain, sarcosine oxidase, alpha subunit, N-terminal domain"/>
    <property type="match status" value="1"/>
</dbReference>
<evidence type="ECO:0000256" key="1">
    <source>
        <dbReference type="ARBA" id="ARBA00023002"/>
    </source>
</evidence>
<dbReference type="SUPFAM" id="SSF54292">
    <property type="entry name" value="2Fe-2S ferredoxin-like"/>
    <property type="match status" value="1"/>
</dbReference>
<evidence type="ECO:0000313" key="3">
    <source>
        <dbReference type="Proteomes" id="UP000626026"/>
    </source>
</evidence>
<organism evidence="2 3">
    <name type="scientific">Teichococcus aerophilus</name>
    <dbReference type="NCBI Taxonomy" id="1224513"/>
    <lineage>
        <taxon>Bacteria</taxon>
        <taxon>Pseudomonadati</taxon>
        <taxon>Pseudomonadota</taxon>
        <taxon>Alphaproteobacteria</taxon>
        <taxon>Acetobacterales</taxon>
        <taxon>Roseomonadaceae</taxon>
        <taxon>Roseomonas</taxon>
    </lineage>
</organism>
<keyword evidence="1" id="KW-0560">Oxidoreductase</keyword>
<dbReference type="Pfam" id="PF13510">
    <property type="entry name" value="Fer2_4"/>
    <property type="match status" value="1"/>
</dbReference>
<proteinExistence type="predicted"/>
<dbReference type="Proteomes" id="UP000626026">
    <property type="component" value="Unassembled WGS sequence"/>
</dbReference>
<sequence length="91" mass="9934">MRLVRLADQDRPEITFCFEGAACTAREGDTLLTALLAGLAGFLRQSEFEDGPRAGFCLMGACQDCRVMVEGQGRVRACTTRCTAGMRVRRA</sequence>
<accession>A0ABR7RGA7</accession>
<gene>
    <name evidence="2" type="ORF">IBL26_00895</name>
</gene>
<evidence type="ECO:0000313" key="2">
    <source>
        <dbReference type="EMBL" id="MBC9205374.1"/>
    </source>
</evidence>
<reference evidence="2 3" key="1">
    <citation type="journal article" date="2013" name="Int. J. Syst. Evol. Microbiol.">
        <title>Roseomonas aerophila sp. nov., isolated from air.</title>
        <authorList>
            <person name="Kim S.J."/>
            <person name="Weon H.Y."/>
            <person name="Ahn J.H."/>
            <person name="Hong S.B."/>
            <person name="Seok S.J."/>
            <person name="Whang K.S."/>
            <person name="Kwon S.W."/>
        </authorList>
    </citation>
    <scope>NUCLEOTIDE SEQUENCE [LARGE SCALE GENOMIC DNA]</scope>
    <source>
        <strain evidence="2 3">NBRC 108923</strain>
    </source>
</reference>
<protein>
    <submittedName>
        <fullName evidence="2">(2Fe-2S)-binding protein</fullName>
    </submittedName>
</protein>
<comment type="caution">
    <text evidence="2">The sequence shown here is derived from an EMBL/GenBank/DDBJ whole genome shotgun (WGS) entry which is preliminary data.</text>
</comment>
<dbReference type="RefSeq" id="WP_187782546.1">
    <property type="nucleotide sequence ID" value="NZ_JACTVA010000001.1"/>
</dbReference>